<accession>A0A4R4WCB5</accession>
<dbReference type="PANTHER" id="PTHR43806">
    <property type="entry name" value="PEPTIDASE S8"/>
    <property type="match status" value="1"/>
</dbReference>
<name>A0A4R4WCB5_9ACTN</name>
<dbReference type="OrthoDB" id="614750at2"/>
<evidence type="ECO:0000313" key="8">
    <source>
        <dbReference type="Proteomes" id="UP000294543"/>
    </source>
</evidence>
<dbReference type="InterPro" id="IPR023827">
    <property type="entry name" value="Peptidase_S8_Asp-AS"/>
</dbReference>
<dbReference type="EMBL" id="SMKP01000139">
    <property type="protein sequence ID" value="TDD14797.1"/>
    <property type="molecule type" value="Genomic_DNA"/>
</dbReference>
<comment type="similarity">
    <text evidence="1 5">Belongs to the peptidase S8 family.</text>
</comment>
<dbReference type="Proteomes" id="UP000294543">
    <property type="component" value="Unassembled WGS sequence"/>
</dbReference>
<feature type="domain" description="Peptidase S8/S53" evidence="6">
    <location>
        <begin position="43"/>
        <end position="270"/>
    </location>
</feature>
<dbReference type="PRINTS" id="PR00723">
    <property type="entry name" value="SUBTILISIN"/>
</dbReference>
<dbReference type="InterPro" id="IPR036852">
    <property type="entry name" value="Peptidase_S8/S53_dom_sf"/>
</dbReference>
<protein>
    <submittedName>
        <fullName evidence="7">Serine protease</fullName>
    </submittedName>
</protein>
<evidence type="ECO:0000256" key="1">
    <source>
        <dbReference type="ARBA" id="ARBA00011073"/>
    </source>
</evidence>
<evidence type="ECO:0000313" key="7">
    <source>
        <dbReference type="EMBL" id="TDD14797.1"/>
    </source>
</evidence>
<dbReference type="PROSITE" id="PS00136">
    <property type="entry name" value="SUBTILASE_ASP"/>
    <property type="match status" value="1"/>
</dbReference>
<dbReference type="Pfam" id="PF00082">
    <property type="entry name" value="Peptidase_S8"/>
    <property type="match status" value="1"/>
</dbReference>
<keyword evidence="8" id="KW-1185">Reference proteome</keyword>
<evidence type="ECO:0000256" key="3">
    <source>
        <dbReference type="ARBA" id="ARBA00022801"/>
    </source>
</evidence>
<evidence type="ECO:0000256" key="4">
    <source>
        <dbReference type="ARBA" id="ARBA00022825"/>
    </source>
</evidence>
<dbReference type="InterPro" id="IPR015500">
    <property type="entry name" value="Peptidase_S8_subtilisin-rel"/>
</dbReference>
<evidence type="ECO:0000256" key="2">
    <source>
        <dbReference type="ARBA" id="ARBA00022670"/>
    </source>
</evidence>
<dbReference type="PANTHER" id="PTHR43806:SF11">
    <property type="entry name" value="CEREVISIN-RELATED"/>
    <property type="match status" value="1"/>
</dbReference>
<dbReference type="InterPro" id="IPR050131">
    <property type="entry name" value="Peptidase_S8_subtilisin-like"/>
</dbReference>
<sequence length="275" mass="29368">MPVSADTLPRLSWYTQDRPEQVRVSAGWPAAPVEDWAASGATGAGVRVCVVDSGVEDGHELVGQLAGAYSVEPGPEGSPRVVPDNRGDSSGHGTACASVIRRFAPGCELVSVRVLGGFFGSSENLITALRWVIDNGFDVVNLSLSTSKRTFGTALRELTDDAYFNRTLIVASAHNMKVESFPWRFSSVVSVGSHAEADPWLYYYNPAPPVEFYAGGVNVPVAWKGGARTLCSGNSFATPRIAGICALILSKYPELTPFQVKTALYLSAANVREQP</sequence>
<dbReference type="GO" id="GO:0004252">
    <property type="term" value="F:serine-type endopeptidase activity"/>
    <property type="evidence" value="ECO:0007669"/>
    <property type="project" value="UniProtKB-UniRule"/>
</dbReference>
<dbReference type="InterPro" id="IPR000209">
    <property type="entry name" value="Peptidase_S8/S53_dom"/>
</dbReference>
<dbReference type="Gene3D" id="3.40.50.200">
    <property type="entry name" value="Peptidase S8/S53 domain"/>
    <property type="match status" value="1"/>
</dbReference>
<dbReference type="PROSITE" id="PS51892">
    <property type="entry name" value="SUBTILASE"/>
    <property type="match status" value="1"/>
</dbReference>
<evidence type="ECO:0000259" key="6">
    <source>
        <dbReference type="Pfam" id="PF00082"/>
    </source>
</evidence>
<dbReference type="SUPFAM" id="SSF52743">
    <property type="entry name" value="Subtilisin-like"/>
    <property type="match status" value="1"/>
</dbReference>
<evidence type="ECO:0000256" key="5">
    <source>
        <dbReference type="PROSITE-ProRule" id="PRU01240"/>
    </source>
</evidence>
<keyword evidence="4 5" id="KW-0720">Serine protease</keyword>
<proteinExistence type="inferred from homology"/>
<feature type="active site" description="Charge relay system" evidence="5">
    <location>
        <position position="52"/>
    </location>
</feature>
<reference evidence="7 8" key="1">
    <citation type="submission" date="2019-03" db="EMBL/GenBank/DDBJ databases">
        <title>Draft genome sequences of novel Actinobacteria.</title>
        <authorList>
            <person name="Sahin N."/>
            <person name="Ay H."/>
            <person name="Saygin H."/>
        </authorList>
    </citation>
    <scope>NUCLEOTIDE SEQUENCE [LARGE SCALE GENOMIC DNA]</scope>
    <source>
        <strain evidence="7 8">KC712</strain>
    </source>
</reference>
<keyword evidence="3 5" id="KW-0378">Hydrolase</keyword>
<dbReference type="GO" id="GO:0006508">
    <property type="term" value="P:proteolysis"/>
    <property type="evidence" value="ECO:0007669"/>
    <property type="project" value="UniProtKB-KW"/>
</dbReference>
<feature type="active site" description="Charge relay system" evidence="5">
    <location>
        <position position="92"/>
    </location>
</feature>
<gene>
    <name evidence="7" type="ORF">E1294_36415</name>
</gene>
<feature type="active site" description="Charge relay system" evidence="5">
    <location>
        <position position="235"/>
    </location>
</feature>
<organism evidence="7 8">
    <name type="scientific">Nonomuraea diastatica</name>
    <dbReference type="NCBI Taxonomy" id="1848329"/>
    <lineage>
        <taxon>Bacteria</taxon>
        <taxon>Bacillati</taxon>
        <taxon>Actinomycetota</taxon>
        <taxon>Actinomycetes</taxon>
        <taxon>Streptosporangiales</taxon>
        <taxon>Streptosporangiaceae</taxon>
        <taxon>Nonomuraea</taxon>
    </lineage>
</organism>
<comment type="caution">
    <text evidence="7">The sequence shown here is derived from an EMBL/GenBank/DDBJ whole genome shotgun (WGS) entry which is preliminary data.</text>
</comment>
<keyword evidence="2 5" id="KW-0645">Protease</keyword>
<dbReference type="GO" id="GO:0005615">
    <property type="term" value="C:extracellular space"/>
    <property type="evidence" value="ECO:0007669"/>
    <property type="project" value="TreeGrafter"/>
</dbReference>
<dbReference type="AlphaFoldDB" id="A0A4R4WCB5"/>